<comment type="caution">
    <text evidence="1">The sequence shown here is derived from an EMBL/GenBank/DDBJ whole genome shotgun (WGS) entry which is preliminary data.</text>
</comment>
<proteinExistence type="predicted"/>
<dbReference type="EMBL" id="BSSQ01000005">
    <property type="protein sequence ID" value="GLX66977.1"/>
    <property type="molecule type" value="Genomic_DNA"/>
</dbReference>
<keyword evidence="2" id="KW-1185">Reference proteome</keyword>
<evidence type="ECO:0000313" key="1">
    <source>
        <dbReference type="EMBL" id="GLX66977.1"/>
    </source>
</evidence>
<sequence length="77" mass="8881">MAGWARLKDLLVEEVKQRSDEACLVDGFLERIEESGDNQSELMAIYAELCALELTHPNRDEPDELEEIRRLRPNGPR</sequence>
<reference evidence="1 2" key="1">
    <citation type="submission" date="2023-03" db="EMBL/GenBank/DDBJ databases">
        <title>Draft genome sequence of the bacteria which degrade cell wall of Tricholomamatutake.</title>
        <authorList>
            <person name="Konishi Y."/>
            <person name="Fukuta Y."/>
            <person name="Shirasaka N."/>
        </authorList>
    </citation>
    <scope>NUCLEOTIDE SEQUENCE [LARGE SCALE GENOMIC DNA]</scope>
    <source>
        <strain evidence="2">mu1</strain>
    </source>
</reference>
<evidence type="ECO:0000313" key="2">
    <source>
        <dbReference type="Proteomes" id="UP001157114"/>
    </source>
</evidence>
<gene>
    <name evidence="1" type="ORF">MU1_13210</name>
</gene>
<evidence type="ECO:0008006" key="3">
    <source>
        <dbReference type="Google" id="ProtNLM"/>
    </source>
</evidence>
<protein>
    <recommendedName>
        <fullName evidence="3">Transcriptional regulator</fullName>
    </recommendedName>
</protein>
<name>A0ABQ6GBD5_9BACL</name>
<accession>A0ABQ6GBD5</accession>
<dbReference type="Proteomes" id="UP001157114">
    <property type="component" value="Unassembled WGS sequence"/>
</dbReference>
<organism evidence="1 2">
    <name type="scientific">Paenibacillus glycanilyticus</name>
    <dbReference type="NCBI Taxonomy" id="126569"/>
    <lineage>
        <taxon>Bacteria</taxon>
        <taxon>Bacillati</taxon>
        <taxon>Bacillota</taxon>
        <taxon>Bacilli</taxon>
        <taxon>Bacillales</taxon>
        <taxon>Paenibacillaceae</taxon>
        <taxon>Paenibacillus</taxon>
    </lineage>
</organism>